<proteinExistence type="predicted"/>
<sequence>MQSSPPPTDPAMAMDPGPLSEAAEPAPPPPPSDPSGPAAPAMPSEQSGQTELVAKNLLPLPDFQDVPTSSPTSDSPPVPVESESLPEDKEAPIETQEPVTAAVAPTSLNSSESGHDNKPKVPPLPLHAPTRSATSHHPFQNLVPSPPPVPSDLGTASTLNPESALSQYLPSGNLEPGQDASSSKETRPLFSMFLEDSRSAERSQGIPQLYQPKAAQNAAYTQSTRLCQANFDYKGNRKCLQWQGPNDGEALLRTVARAYGVGLRSPSNPHGKLIYLTSRDTHEIIDVDTTFVHDNSDLIVHIEPEESENGFCGVGNDGGPFNVVPCIVRLFTCEYAAPSRRILAQKNSDESFVM</sequence>
<evidence type="ECO:0000313" key="2">
    <source>
        <dbReference type="EMBL" id="EKX40331.1"/>
    </source>
</evidence>
<dbReference type="EMBL" id="JH993032">
    <property type="protein sequence ID" value="EKX40331.1"/>
    <property type="molecule type" value="Genomic_DNA"/>
</dbReference>
<reference evidence="3" key="3">
    <citation type="submission" date="2015-06" db="UniProtKB">
        <authorList>
            <consortium name="EnsemblProtists"/>
        </authorList>
    </citation>
    <scope>IDENTIFICATION</scope>
</reference>
<evidence type="ECO:0000313" key="4">
    <source>
        <dbReference type="Proteomes" id="UP000011087"/>
    </source>
</evidence>
<dbReference type="Proteomes" id="UP000011087">
    <property type="component" value="Unassembled WGS sequence"/>
</dbReference>
<dbReference type="RefSeq" id="XP_005827311.1">
    <property type="nucleotide sequence ID" value="XM_005827254.1"/>
</dbReference>
<dbReference type="HOGENOM" id="CLU_784019_0_0_1"/>
<evidence type="ECO:0000256" key="1">
    <source>
        <dbReference type="SAM" id="MobiDB-lite"/>
    </source>
</evidence>
<dbReference type="AlphaFoldDB" id="L1IVS9"/>
<accession>L1IVS9</accession>
<dbReference type="PaxDb" id="55529-EKX40331"/>
<gene>
    <name evidence="2" type="ORF">GUITHDRAFT_113569</name>
</gene>
<dbReference type="GeneID" id="17297140"/>
<dbReference type="KEGG" id="gtt:GUITHDRAFT_113569"/>
<evidence type="ECO:0000313" key="3">
    <source>
        <dbReference type="EnsemblProtists" id="EKX40331"/>
    </source>
</evidence>
<keyword evidence="4" id="KW-1185">Reference proteome</keyword>
<protein>
    <submittedName>
        <fullName evidence="2 3">Uncharacterized protein</fullName>
    </submittedName>
</protein>
<feature type="compositionally biased region" description="Low complexity" evidence="1">
    <location>
        <begin position="10"/>
        <end position="24"/>
    </location>
</feature>
<reference evidence="4" key="2">
    <citation type="submission" date="2012-11" db="EMBL/GenBank/DDBJ databases">
        <authorList>
            <person name="Kuo A."/>
            <person name="Curtis B.A."/>
            <person name="Tanifuji G."/>
            <person name="Burki F."/>
            <person name="Gruber A."/>
            <person name="Irimia M."/>
            <person name="Maruyama S."/>
            <person name="Arias M.C."/>
            <person name="Ball S.G."/>
            <person name="Gile G.H."/>
            <person name="Hirakawa Y."/>
            <person name="Hopkins J.F."/>
            <person name="Rensing S.A."/>
            <person name="Schmutz J."/>
            <person name="Symeonidi A."/>
            <person name="Elias M."/>
            <person name="Eveleigh R.J."/>
            <person name="Herman E.K."/>
            <person name="Klute M.J."/>
            <person name="Nakayama T."/>
            <person name="Obornik M."/>
            <person name="Reyes-Prieto A."/>
            <person name="Armbrust E.V."/>
            <person name="Aves S.J."/>
            <person name="Beiko R.G."/>
            <person name="Coutinho P."/>
            <person name="Dacks J.B."/>
            <person name="Durnford D.G."/>
            <person name="Fast N.M."/>
            <person name="Green B.R."/>
            <person name="Grisdale C."/>
            <person name="Hempe F."/>
            <person name="Henrissat B."/>
            <person name="Hoppner M.P."/>
            <person name="Ishida K.-I."/>
            <person name="Kim E."/>
            <person name="Koreny L."/>
            <person name="Kroth P.G."/>
            <person name="Liu Y."/>
            <person name="Malik S.-B."/>
            <person name="Maier U.G."/>
            <person name="McRose D."/>
            <person name="Mock T."/>
            <person name="Neilson J.A."/>
            <person name="Onodera N.T."/>
            <person name="Poole A.M."/>
            <person name="Pritham E.J."/>
            <person name="Richards T.A."/>
            <person name="Rocap G."/>
            <person name="Roy S.W."/>
            <person name="Sarai C."/>
            <person name="Schaack S."/>
            <person name="Shirato S."/>
            <person name="Slamovits C.H."/>
            <person name="Spencer D.F."/>
            <person name="Suzuki S."/>
            <person name="Worden A.Z."/>
            <person name="Zauner S."/>
            <person name="Barry K."/>
            <person name="Bell C."/>
            <person name="Bharti A.K."/>
            <person name="Crow J.A."/>
            <person name="Grimwood J."/>
            <person name="Kramer R."/>
            <person name="Lindquist E."/>
            <person name="Lucas S."/>
            <person name="Salamov A."/>
            <person name="McFadden G.I."/>
            <person name="Lane C.E."/>
            <person name="Keeling P.J."/>
            <person name="Gray M.W."/>
            <person name="Grigoriev I.V."/>
            <person name="Archibald J.M."/>
        </authorList>
    </citation>
    <scope>NUCLEOTIDE SEQUENCE</scope>
    <source>
        <strain evidence="4">CCMP2712</strain>
    </source>
</reference>
<reference evidence="2 4" key="1">
    <citation type="journal article" date="2012" name="Nature">
        <title>Algal genomes reveal evolutionary mosaicism and the fate of nucleomorphs.</title>
        <authorList>
            <consortium name="DOE Joint Genome Institute"/>
            <person name="Curtis B.A."/>
            <person name="Tanifuji G."/>
            <person name="Burki F."/>
            <person name="Gruber A."/>
            <person name="Irimia M."/>
            <person name="Maruyama S."/>
            <person name="Arias M.C."/>
            <person name="Ball S.G."/>
            <person name="Gile G.H."/>
            <person name="Hirakawa Y."/>
            <person name="Hopkins J.F."/>
            <person name="Kuo A."/>
            <person name="Rensing S.A."/>
            <person name="Schmutz J."/>
            <person name="Symeonidi A."/>
            <person name="Elias M."/>
            <person name="Eveleigh R.J."/>
            <person name="Herman E.K."/>
            <person name="Klute M.J."/>
            <person name="Nakayama T."/>
            <person name="Obornik M."/>
            <person name="Reyes-Prieto A."/>
            <person name="Armbrust E.V."/>
            <person name="Aves S.J."/>
            <person name="Beiko R.G."/>
            <person name="Coutinho P."/>
            <person name="Dacks J.B."/>
            <person name="Durnford D.G."/>
            <person name="Fast N.M."/>
            <person name="Green B.R."/>
            <person name="Grisdale C.J."/>
            <person name="Hempel F."/>
            <person name="Henrissat B."/>
            <person name="Hoppner M.P."/>
            <person name="Ishida K."/>
            <person name="Kim E."/>
            <person name="Koreny L."/>
            <person name="Kroth P.G."/>
            <person name="Liu Y."/>
            <person name="Malik S.B."/>
            <person name="Maier U.G."/>
            <person name="McRose D."/>
            <person name="Mock T."/>
            <person name="Neilson J.A."/>
            <person name="Onodera N.T."/>
            <person name="Poole A.M."/>
            <person name="Pritham E.J."/>
            <person name="Richards T.A."/>
            <person name="Rocap G."/>
            <person name="Roy S.W."/>
            <person name="Sarai C."/>
            <person name="Schaack S."/>
            <person name="Shirato S."/>
            <person name="Slamovits C.H."/>
            <person name="Spencer D.F."/>
            <person name="Suzuki S."/>
            <person name="Worden A.Z."/>
            <person name="Zauner S."/>
            <person name="Barry K."/>
            <person name="Bell C."/>
            <person name="Bharti A.K."/>
            <person name="Crow J.A."/>
            <person name="Grimwood J."/>
            <person name="Kramer R."/>
            <person name="Lindquist E."/>
            <person name="Lucas S."/>
            <person name="Salamov A."/>
            <person name="McFadden G.I."/>
            <person name="Lane C.E."/>
            <person name="Keeling P.J."/>
            <person name="Gray M.W."/>
            <person name="Grigoriev I.V."/>
            <person name="Archibald J.M."/>
        </authorList>
    </citation>
    <scope>NUCLEOTIDE SEQUENCE</scope>
    <source>
        <strain evidence="2 4">CCMP2712</strain>
    </source>
</reference>
<feature type="compositionally biased region" description="Polar residues" evidence="1">
    <location>
        <begin position="154"/>
        <end position="170"/>
    </location>
</feature>
<dbReference type="EnsemblProtists" id="EKX40331">
    <property type="protein sequence ID" value="EKX40331"/>
    <property type="gene ID" value="GUITHDRAFT_113569"/>
</dbReference>
<feature type="compositionally biased region" description="Pro residues" evidence="1">
    <location>
        <begin position="25"/>
        <end position="34"/>
    </location>
</feature>
<name>L1IVS9_GUITC</name>
<feature type="compositionally biased region" description="Low complexity" evidence="1">
    <location>
        <begin position="35"/>
        <end position="45"/>
    </location>
</feature>
<feature type="region of interest" description="Disordered" evidence="1">
    <location>
        <begin position="1"/>
        <end position="185"/>
    </location>
</feature>
<organism evidence="2">
    <name type="scientific">Guillardia theta (strain CCMP2712)</name>
    <name type="common">Cryptophyte</name>
    <dbReference type="NCBI Taxonomy" id="905079"/>
    <lineage>
        <taxon>Eukaryota</taxon>
        <taxon>Cryptophyceae</taxon>
        <taxon>Pyrenomonadales</taxon>
        <taxon>Geminigeraceae</taxon>
        <taxon>Guillardia</taxon>
    </lineage>
</organism>